<accession>A0AAW9S5V9</accession>
<evidence type="ECO:0000313" key="2">
    <source>
        <dbReference type="Proteomes" id="UP001403385"/>
    </source>
</evidence>
<dbReference type="Proteomes" id="UP001403385">
    <property type="component" value="Unassembled WGS sequence"/>
</dbReference>
<name>A0AAW9S5V9_9BACT</name>
<evidence type="ECO:0000313" key="1">
    <source>
        <dbReference type="EMBL" id="MEN7547798.1"/>
    </source>
</evidence>
<dbReference type="AlphaFoldDB" id="A0AAW9S5V9"/>
<sequence>MKEQISLFFGILFAFSCNHLKQNDKKNDIENQLIVKEVIEENQNIYRCLSEVLFDDSTSLDVVCNFYTQRKIDSISVQKKSVRGRYLHCGKGRVNMRLFNLLKTSNFKEYNELEKIHTAHNIIIKSDILYLSGREHLKCLEENDSVLIKSTIYTFHQQGLKTNLMIVDELLKIE</sequence>
<keyword evidence="2" id="KW-1185">Reference proteome</keyword>
<gene>
    <name evidence="1" type="ORF">AAG747_07755</name>
</gene>
<organism evidence="1 2">
    <name type="scientific">Rapidithrix thailandica</name>
    <dbReference type="NCBI Taxonomy" id="413964"/>
    <lineage>
        <taxon>Bacteria</taxon>
        <taxon>Pseudomonadati</taxon>
        <taxon>Bacteroidota</taxon>
        <taxon>Cytophagia</taxon>
        <taxon>Cytophagales</taxon>
        <taxon>Flammeovirgaceae</taxon>
        <taxon>Rapidithrix</taxon>
    </lineage>
</organism>
<protein>
    <submittedName>
        <fullName evidence="1">Uncharacterized protein</fullName>
    </submittedName>
</protein>
<comment type="caution">
    <text evidence="1">The sequence shown here is derived from an EMBL/GenBank/DDBJ whole genome shotgun (WGS) entry which is preliminary data.</text>
</comment>
<dbReference type="RefSeq" id="WP_346820586.1">
    <property type="nucleotide sequence ID" value="NZ_JBDKWZ010000004.1"/>
</dbReference>
<dbReference type="PROSITE" id="PS51257">
    <property type="entry name" value="PROKAR_LIPOPROTEIN"/>
    <property type="match status" value="1"/>
</dbReference>
<dbReference type="EMBL" id="JBDKWZ010000004">
    <property type="protein sequence ID" value="MEN7547798.1"/>
    <property type="molecule type" value="Genomic_DNA"/>
</dbReference>
<proteinExistence type="predicted"/>
<reference evidence="1 2" key="1">
    <citation type="submission" date="2024-04" db="EMBL/GenBank/DDBJ databases">
        <title>Novel genus in family Flammeovirgaceae.</title>
        <authorList>
            <person name="Nguyen T.H."/>
            <person name="Vuong T.Q."/>
            <person name="Le H."/>
            <person name="Kim S.-G."/>
        </authorList>
    </citation>
    <scope>NUCLEOTIDE SEQUENCE [LARGE SCALE GENOMIC DNA]</scope>
    <source>
        <strain evidence="1 2">JCM 23209</strain>
    </source>
</reference>